<dbReference type="EMBL" id="CCBP010000020">
    <property type="protein sequence ID" value="CDO68531.1"/>
    <property type="molecule type" value="Genomic_DNA"/>
</dbReference>
<gene>
    <name evidence="4" type="ORF">BN946_scf184998.g28</name>
</gene>
<reference evidence="4" key="1">
    <citation type="submission" date="2014-01" db="EMBL/GenBank/DDBJ databases">
        <title>The genome of the white-rot fungus Pycnoporus cinnabarinus: a basidiomycete model with a versatile arsenal for lignocellulosic biomass breakdown.</title>
        <authorList>
            <person name="Levasseur A."/>
            <person name="Lomascolo A."/>
            <person name="Ruiz-Duenas F.J."/>
            <person name="Uzan E."/>
            <person name="Piumi F."/>
            <person name="Kues U."/>
            <person name="Ram A.F.J."/>
            <person name="Murat C."/>
            <person name="Haon M."/>
            <person name="Benoit I."/>
            <person name="Arfi Y."/>
            <person name="Chevret D."/>
            <person name="Drula E."/>
            <person name="Kwon M.J."/>
            <person name="Gouret P."/>
            <person name="Lesage-Meessen L."/>
            <person name="Lombard V."/>
            <person name="Mariette J."/>
            <person name="Noirot C."/>
            <person name="Park J."/>
            <person name="Patyshakuliyeva A."/>
            <person name="Wieneger R.A.B."/>
            <person name="Wosten H.A.B."/>
            <person name="Martin F."/>
            <person name="Coutinho P.M."/>
            <person name="de Vries R."/>
            <person name="Martinez A.T."/>
            <person name="Klopp C."/>
            <person name="Pontarotti P."/>
            <person name="Henrissat B."/>
            <person name="Record E."/>
        </authorList>
    </citation>
    <scope>NUCLEOTIDE SEQUENCE [LARGE SCALE GENOMIC DNA]</scope>
    <source>
        <strain evidence="4">BRFM137</strain>
    </source>
</reference>
<evidence type="ECO:0000256" key="3">
    <source>
        <dbReference type="SAM" id="Phobius"/>
    </source>
</evidence>
<feature type="region of interest" description="Disordered" evidence="2">
    <location>
        <begin position="1"/>
        <end position="35"/>
    </location>
</feature>
<dbReference type="PANTHER" id="PTHR35870:SF1">
    <property type="entry name" value="PROTEIN, PUTATIVE (AFU_ORTHOLOGUE AFUA_5G03330)-RELATED"/>
    <property type="match status" value="1"/>
</dbReference>
<evidence type="ECO:0000313" key="4">
    <source>
        <dbReference type="EMBL" id="CDO68531.1"/>
    </source>
</evidence>
<protein>
    <recommendedName>
        <fullName evidence="6">Oxidoreductase AflY</fullName>
    </recommendedName>
</protein>
<keyword evidence="3" id="KW-0472">Membrane</keyword>
<proteinExistence type="predicted"/>
<dbReference type="InterPro" id="IPR025337">
    <property type="entry name" value="Questin_oxidase-like"/>
</dbReference>
<keyword evidence="1" id="KW-0560">Oxidoreductase</keyword>
<dbReference type="AlphaFoldDB" id="A0A060S2X0"/>
<dbReference type="PANTHER" id="PTHR35870">
    <property type="entry name" value="PROTEIN, PUTATIVE (AFU_ORTHOLOGUE AFUA_5G03330)-RELATED"/>
    <property type="match status" value="1"/>
</dbReference>
<feature type="transmembrane region" description="Helical" evidence="3">
    <location>
        <begin position="325"/>
        <end position="341"/>
    </location>
</feature>
<comment type="caution">
    <text evidence="4">The sequence shown here is derived from an EMBL/GenBank/DDBJ whole genome shotgun (WGS) entry which is preliminary data.</text>
</comment>
<feature type="transmembrane region" description="Helical" evidence="3">
    <location>
        <begin position="353"/>
        <end position="372"/>
    </location>
</feature>
<keyword evidence="5" id="KW-1185">Reference proteome</keyword>
<dbReference type="OrthoDB" id="10004862at2759"/>
<name>A0A060S2X0_PYCCI</name>
<dbReference type="OMA" id="KRWHIFF"/>
<sequence length="528" mass="58263">MTEQHTAGKWEKLYPPPSHAPSTQAPRRLPGATPDSTAALLNTLRDNHVKWHVFFNDKGFHNHASHHVLAVYDLGASAENIEAVYKTHTSYQRPALDSPEPITNENFHQHLGDEKFYRAYVDFFTDRLLAQGAVATIEEYIFSPKANIEPPAPGEPPLQMANRFLAGQLHCLIHTGYGCEFGLLGQLSEGLAMTAVHPPVAPALTPPSILKYVSAATSDLRNAAVSAVTSLIPSLVLDQVHRIIGQSNDTKTTGGPHALSIIGRVMRDDYWSYKAVGLPQPIKGEEDNSSQRLLHERGDELVELVKDWTVDGANAKEVESKIEELFWTAVVIFGVGGWAGRKKSKTGKFNGDFFFLHLVTSVLFLPSIVAYLSPTSTSILLRTYLLNTVAMYVARGRPPLPIAGFYDNVTPTPTPPADSLPPKPAAEDTLIAENRTPSPWLAILQSTLEHPDDHLCKLLRSLSHFASLYGTTEPGHLKKLGVDLDGAERLDGTLFVRVAGLSMERVGWMREGQKRDTWDVDAFYHDEY</sequence>
<evidence type="ECO:0008006" key="6">
    <source>
        <dbReference type="Google" id="ProtNLM"/>
    </source>
</evidence>
<dbReference type="STRING" id="5643.A0A060S2X0"/>
<dbReference type="GO" id="GO:0016491">
    <property type="term" value="F:oxidoreductase activity"/>
    <property type="evidence" value="ECO:0007669"/>
    <property type="project" value="UniProtKB-KW"/>
</dbReference>
<evidence type="ECO:0000256" key="2">
    <source>
        <dbReference type="SAM" id="MobiDB-lite"/>
    </source>
</evidence>
<dbReference type="Proteomes" id="UP000029665">
    <property type="component" value="Unassembled WGS sequence"/>
</dbReference>
<organism evidence="4 5">
    <name type="scientific">Pycnoporus cinnabarinus</name>
    <name type="common">Cinnabar-red polypore</name>
    <name type="synonym">Trametes cinnabarina</name>
    <dbReference type="NCBI Taxonomy" id="5643"/>
    <lineage>
        <taxon>Eukaryota</taxon>
        <taxon>Fungi</taxon>
        <taxon>Dikarya</taxon>
        <taxon>Basidiomycota</taxon>
        <taxon>Agaricomycotina</taxon>
        <taxon>Agaricomycetes</taxon>
        <taxon>Polyporales</taxon>
        <taxon>Polyporaceae</taxon>
        <taxon>Trametes</taxon>
    </lineage>
</organism>
<evidence type="ECO:0000313" key="5">
    <source>
        <dbReference type="Proteomes" id="UP000029665"/>
    </source>
</evidence>
<evidence type="ECO:0000256" key="1">
    <source>
        <dbReference type="ARBA" id="ARBA00023002"/>
    </source>
</evidence>
<dbReference type="HOGENOM" id="CLU_019145_1_0_1"/>
<keyword evidence="3" id="KW-0812">Transmembrane</keyword>
<feature type="compositionally biased region" description="Basic and acidic residues" evidence="2">
    <location>
        <begin position="1"/>
        <end position="12"/>
    </location>
</feature>
<keyword evidence="3" id="KW-1133">Transmembrane helix</keyword>
<dbReference type="Pfam" id="PF14027">
    <property type="entry name" value="Questin_oxidase"/>
    <property type="match status" value="1"/>
</dbReference>
<accession>A0A060S2X0</accession>